<evidence type="ECO:0000313" key="11">
    <source>
        <dbReference type="EMBL" id="KEJ91331.1"/>
    </source>
</evidence>
<comment type="similarity">
    <text evidence="2">Belongs to the organic radical-activating enzymes family.</text>
</comment>
<evidence type="ECO:0000256" key="4">
    <source>
        <dbReference type="ARBA" id="ARBA00022691"/>
    </source>
</evidence>
<proteinExistence type="inferred from homology"/>
<dbReference type="OrthoDB" id="9782387at2"/>
<dbReference type="InterPro" id="IPR034457">
    <property type="entry name" value="Organic_radical-activating"/>
</dbReference>
<keyword evidence="4" id="KW-0949">S-adenosyl-L-methionine</keyword>
<dbReference type="PATRIC" id="fig|2754.20.peg.1352"/>
<evidence type="ECO:0000256" key="1">
    <source>
        <dbReference type="ARBA" id="ARBA00001966"/>
    </source>
</evidence>
<dbReference type="PROSITE" id="PS51918">
    <property type="entry name" value="RADICAL_SAM"/>
    <property type="match status" value="1"/>
</dbReference>
<protein>
    <recommendedName>
        <fullName evidence="13">Glycyl-radical enzyme activating protein</fullName>
    </recommendedName>
</protein>
<dbReference type="SUPFAM" id="SSF102114">
    <property type="entry name" value="Radical SAM enzymes"/>
    <property type="match status" value="1"/>
</dbReference>
<keyword evidence="6" id="KW-0560">Oxidoreductase</keyword>
<dbReference type="PANTHER" id="PTHR30352">
    <property type="entry name" value="PYRUVATE FORMATE-LYASE-ACTIVATING ENZYME"/>
    <property type="match status" value="1"/>
</dbReference>
<dbReference type="GO" id="GO:0046872">
    <property type="term" value="F:metal ion binding"/>
    <property type="evidence" value="ECO:0007669"/>
    <property type="project" value="UniProtKB-KW"/>
</dbReference>
<dbReference type="Proteomes" id="UP000027665">
    <property type="component" value="Unassembled WGS sequence"/>
</dbReference>
<keyword evidence="5" id="KW-0479">Metal-binding</keyword>
<evidence type="ECO:0000256" key="2">
    <source>
        <dbReference type="ARBA" id="ARBA00009777"/>
    </source>
</evidence>
<dbReference type="SUPFAM" id="SSF54862">
    <property type="entry name" value="4Fe-4S ferredoxins"/>
    <property type="match status" value="1"/>
</dbReference>
<dbReference type="PIRSF" id="PIRSF000371">
    <property type="entry name" value="PFL_act_enz"/>
    <property type="match status" value="1"/>
</dbReference>
<comment type="cofactor">
    <cofactor evidence="1">
        <name>[4Fe-4S] cluster</name>
        <dbReference type="ChEBI" id="CHEBI:49883"/>
    </cofactor>
</comment>
<dbReference type="Pfam" id="PF13353">
    <property type="entry name" value="Fer4_12"/>
    <property type="match status" value="1"/>
</dbReference>
<dbReference type="InterPro" id="IPR001989">
    <property type="entry name" value="Radical_activat_CS"/>
</dbReference>
<evidence type="ECO:0000313" key="12">
    <source>
        <dbReference type="Proteomes" id="UP000027665"/>
    </source>
</evidence>
<dbReference type="GO" id="GO:0016491">
    <property type="term" value="F:oxidoreductase activity"/>
    <property type="evidence" value="ECO:0007669"/>
    <property type="project" value="UniProtKB-KW"/>
</dbReference>
<dbReference type="PROSITE" id="PS01087">
    <property type="entry name" value="RADICAL_ACTIVATING"/>
    <property type="match status" value="1"/>
</dbReference>
<evidence type="ECO:0000259" key="9">
    <source>
        <dbReference type="PROSITE" id="PS51379"/>
    </source>
</evidence>
<sequence>MDGPKLLIGGMQRFSTADGPGIRTSVFLKGCPLNCLWCHNPELIRFENQLMFSSQKCIGDGNCAIVCPNKCISFEKDGMRIDKDKCTGCFICAEVCYAEALHPAAREYTVDEVMVEVLKDKGYYAQTGGGVTISGGECLSHPEFTEAIIDECTKHVINVAIDTCGYCGTGIFLHLAGKVQCILFDMKSIDREVHYKCTGVYNDLIINNLREISKYPELRDKVWIRMPLIKGVNDTKEIIDKTVEFVSQYNFNRVTLLPYHELGIAKYRALNQKVRNFEAPDDERMHEIASQFKRVTKTVEILGQNSDEIV</sequence>
<dbReference type="SFLD" id="SFLDG01118">
    <property type="entry name" value="activating_enzymes__group_2"/>
    <property type="match status" value="1"/>
</dbReference>
<dbReference type="eggNOG" id="COG1180">
    <property type="taxonomic scope" value="Bacteria"/>
</dbReference>
<keyword evidence="8" id="KW-0411">Iron-sulfur</keyword>
<evidence type="ECO:0000259" key="10">
    <source>
        <dbReference type="PROSITE" id="PS51918"/>
    </source>
</evidence>
<dbReference type="InterPro" id="IPR012839">
    <property type="entry name" value="Organic_radical_activase"/>
</dbReference>
<dbReference type="GO" id="GO:0051539">
    <property type="term" value="F:4 iron, 4 sulfur cluster binding"/>
    <property type="evidence" value="ECO:0007669"/>
    <property type="project" value="UniProtKB-KW"/>
</dbReference>
<evidence type="ECO:0000256" key="6">
    <source>
        <dbReference type="ARBA" id="ARBA00023002"/>
    </source>
</evidence>
<dbReference type="Pfam" id="PF04055">
    <property type="entry name" value="Radical_SAM"/>
    <property type="match status" value="1"/>
</dbReference>
<dbReference type="InterPro" id="IPR040074">
    <property type="entry name" value="BssD/PflA/YjjW"/>
</dbReference>
<feature type="domain" description="4Fe-4S ferredoxin-type" evidence="9">
    <location>
        <begin position="48"/>
        <end position="76"/>
    </location>
</feature>
<evidence type="ECO:0000256" key="7">
    <source>
        <dbReference type="ARBA" id="ARBA00023004"/>
    </source>
</evidence>
<keyword evidence="3" id="KW-0004">4Fe-4S</keyword>
<comment type="caution">
    <text evidence="11">The sequence shown here is derived from an EMBL/GenBank/DDBJ whole genome shotgun (WGS) entry which is preliminary data.</text>
</comment>
<dbReference type="InterPro" id="IPR007197">
    <property type="entry name" value="rSAM"/>
</dbReference>
<evidence type="ECO:0000256" key="8">
    <source>
        <dbReference type="ARBA" id="ARBA00023014"/>
    </source>
</evidence>
<dbReference type="InterPro" id="IPR017896">
    <property type="entry name" value="4Fe4S_Fe-S-bd"/>
</dbReference>
<dbReference type="RefSeq" id="WP_037978114.1">
    <property type="nucleotide sequence ID" value="NZ_JMKI01000051.1"/>
</dbReference>
<dbReference type="Gene3D" id="3.80.30.10">
    <property type="entry name" value="pyruvate-formate lyase- activating enzyme"/>
    <property type="match status" value="1"/>
</dbReference>
<dbReference type="InterPro" id="IPR058240">
    <property type="entry name" value="rSAM_sf"/>
</dbReference>
<evidence type="ECO:0000256" key="5">
    <source>
        <dbReference type="ARBA" id="ARBA00022723"/>
    </source>
</evidence>
<dbReference type="NCBIfam" id="TIGR02494">
    <property type="entry name" value="PFLE_PFLC"/>
    <property type="match status" value="1"/>
</dbReference>
<keyword evidence="12" id="KW-1185">Reference proteome</keyword>
<reference evidence="11 12" key="1">
    <citation type="submission" date="2014-04" db="EMBL/GenBank/DDBJ databases">
        <title>Draft Genome Sequence of Synergistes jonesii.</title>
        <authorList>
            <person name="Coil D.A."/>
            <person name="Eisen J.A."/>
            <person name="Holland-Moritz H.E."/>
        </authorList>
    </citation>
    <scope>NUCLEOTIDE SEQUENCE [LARGE SCALE GENOMIC DNA]</scope>
    <source>
        <strain evidence="11 12">78-1</strain>
    </source>
</reference>
<dbReference type="AlphaFoldDB" id="A0A073IPB3"/>
<feature type="domain" description="Radical SAM core" evidence="10">
    <location>
        <begin position="17"/>
        <end position="298"/>
    </location>
</feature>
<feature type="domain" description="4Fe-4S ferredoxin-type" evidence="9">
    <location>
        <begin position="77"/>
        <end position="106"/>
    </location>
</feature>
<dbReference type="PANTHER" id="PTHR30352:SF4">
    <property type="entry name" value="PYRUVATE FORMATE-LYASE 2-ACTIVATING ENZYME"/>
    <property type="match status" value="1"/>
</dbReference>
<name>A0A073IPB3_9BACT</name>
<dbReference type="SFLD" id="SFLDS00029">
    <property type="entry name" value="Radical_SAM"/>
    <property type="match status" value="1"/>
</dbReference>
<dbReference type="PROSITE" id="PS51379">
    <property type="entry name" value="4FE4S_FER_2"/>
    <property type="match status" value="2"/>
</dbReference>
<accession>A0A073IPB3</accession>
<dbReference type="SFLD" id="SFLDG01066">
    <property type="entry name" value="organic_radical-activating_enz"/>
    <property type="match status" value="1"/>
</dbReference>
<organism evidence="11 12">
    <name type="scientific">Synergistes jonesii</name>
    <dbReference type="NCBI Taxonomy" id="2754"/>
    <lineage>
        <taxon>Bacteria</taxon>
        <taxon>Thermotogati</taxon>
        <taxon>Synergistota</taxon>
        <taxon>Synergistia</taxon>
        <taxon>Synergistales</taxon>
        <taxon>Synergistaceae</taxon>
        <taxon>Synergistes</taxon>
    </lineage>
</organism>
<dbReference type="STRING" id="2754.EH55_10825"/>
<evidence type="ECO:0000256" key="3">
    <source>
        <dbReference type="ARBA" id="ARBA00022485"/>
    </source>
</evidence>
<evidence type="ECO:0008006" key="13">
    <source>
        <dbReference type="Google" id="ProtNLM"/>
    </source>
</evidence>
<dbReference type="Gene3D" id="3.30.70.20">
    <property type="match status" value="1"/>
</dbReference>
<keyword evidence="7" id="KW-0408">Iron</keyword>
<dbReference type="Pfam" id="PF00037">
    <property type="entry name" value="Fer4"/>
    <property type="match status" value="1"/>
</dbReference>
<dbReference type="GeneID" id="90984483"/>
<dbReference type="EMBL" id="JMKI01000051">
    <property type="protein sequence ID" value="KEJ91331.1"/>
    <property type="molecule type" value="Genomic_DNA"/>
</dbReference>
<gene>
    <name evidence="11" type="ORF">EH55_10825</name>
</gene>